<protein>
    <recommendedName>
        <fullName evidence="1">non-specific serine/threonine protein kinase</fullName>
        <ecNumber evidence="1">2.7.11.1</ecNumber>
    </recommendedName>
</protein>
<dbReference type="InterPro" id="IPR018391">
    <property type="entry name" value="PQQ_b-propeller_rpt"/>
</dbReference>
<dbReference type="Gene3D" id="2.130.10.10">
    <property type="entry name" value="YVTN repeat-like/Quinoprotein amine dehydrogenase"/>
    <property type="match status" value="1"/>
</dbReference>
<keyword evidence="4 7" id="KW-0547">Nucleotide-binding</keyword>
<dbReference type="SUPFAM" id="SSF56112">
    <property type="entry name" value="Protein kinase-like (PK-like)"/>
    <property type="match status" value="1"/>
</dbReference>
<dbReference type="SMART" id="SM00564">
    <property type="entry name" value="PQQ"/>
    <property type="match status" value="6"/>
</dbReference>
<dbReference type="EMBL" id="AP019860">
    <property type="protein sequence ID" value="BBM81849.1"/>
    <property type="molecule type" value="Genomic_DNA"/>
</dbReference>
<dbReference type="InterPro" id="IPR015943">
    <property type="entry name" value="WD40/YVTN_repeat-like_dom_sf"/>
</dbReference>
<dbReference type="Gene3D" id="3.30.200.20">
    <property type="entry name" value="Phosphorylase Kinase, domain 1"/>
    <property type="match status" value="1"/>
</dbReference>
<dbReference type="Proteomes" id="UP000326354">
    <property type="component" value="Chromosome"/>
</dbReference>
<dbReference type="PANTHER" id="PTHR43289">
    <property type="entry name" value="MITOGEN-ACTIVATED PROTEIN KINASE KINASE KINASE 20-RELATED"/>
    <property type="match status" value="1"/>
</dbReference>
<feature type="domain" description="Protein kinase" evidence="8">
    <location>
        <begin position="14"/>
        <end position="281"/>
    </location>
</feature>
<evidence type="ECO:0000313" key="9">
    <source>
        <dbReference type="EMBL" id="BBM81849.1"/>
    </source>
</evidence>
<proteinExistence type="predicted"/>
<sequence length="767" mass="88155">MDYDNTLGKMFGHYRIEGELGRGGMGRVYKVYDTRLKRIVALKMLLSEASTNNREVKRLLIEARATAKLRHPNIVTLYEIGQNNNQPFFTMEFIPGACLKTIVRKKSLSARQTVQIMIRVGNAVAYAHKEGIIHRDLKPANIMMDNDEPKVMDFGLAKMVKTEHSLSKTGMILGTLRYMPPEQASGKVKEIDERSDVYSLGATLYELLTGQPPFREGSSFDILYKILEEEPQAPRKIKRTLHKDLENICLKALAKKKQQRYQSANEFVADLQRFSRGEPIMAKPSSLLTKSLRKMYRHKAIYATILISSLCFYFFNLHQPSAVKNENTVDKKSDVVKITHPNTLDTQNTLSVPPSRWRLKFQGYLADSTPEKMRLVLNQKQIFLDLQQRYFDAKLPLDYGSNELELAIQDNGTWKTHRRLTIVRQTPQSLPPKVWRQYTKVYNHKGIRSLNEIIISEKELEHHSFMVGMHEDLVFLGSAHGISAFHTQPWHKVWHFPMNMPPQSQSAVIVNKTLYFAASEENYLYAIDIQNGKLKWKFTTVAETASKPFVMGGMVCFGDNGLLYGIDAQNGQQKWNFNVGRGNDAWHAPFPVGKDGIIYFGGRNFLCAVDLYSGLEKWRYPLEDRPFDVRVEGDTVYFHCKDSLRAVNIKTHQLQWKYPKQGQIFLTVAGGVAYFTSRNDGGYMRAIKNGKKQWEFKAIAPGIIGYASVLVDTVYFKDTKRNFYGLNRDSGVKLWSNPVHEFNKYVIRKGNLYFAYKNAFFGISRKW</sequence>
<evidence type="ECO:0000256" key="6">
    <source>
        <dbReference type="ARBA" id="ARBA00022840"/>
    </source>
</evidence>
<evidence type="ECO:0000256" key="2">
    <source>
        <dbReference type="ARBA" id="ARBA00022527"/>
    </source>
</evidence>
<keyword evidence="2" id="KW-0723">Serine/threonine-protein kinase</keyword>
<dbReference type="RefSeq" id="WP_151966114.1">
    <property type="nucleotide sequence ID" value="NZ_AP019860.1"/>
</dbReference>
<evidence type="ECO:0000256" key="7">
    <source>
        <dbReference type="PROSITE-ProRule" id="PRU10141"/>
    </source>
</evidence>
<evidence type="ECO:0000256" key="5">
    <source>
        <dbReference type="ARBA" id="ARBA00022777"/>
    </source>
</evidence>
<keyword evidence="3" id="KW-0808">Transferase</keyword>
<dbReference type="AlphaFoldDB" id="A0A5S9F1X1"/>
<keyword evidence="6 7" id="KW-0067">ATP-binding</keyword>
<dbReference type="Gene3D" id="1.10.510.10">
    <property type="entry name" value="Transferase(Phosphotransferase) domain 1"/>
    <property type="match status" value="1"/>
</dbReference>
<dbReference type="KEGG" id="uam:UABAM_00190"/>
<keyword evidence="5 9" id="KW-0418">Kinase</keyword>
<feature type="binding site" evidence="7">
    <location>
        <position position="43"/>
    </location>
    <ligand>
        <name>ATP</name>
        <dbReference type="ChEBI" id="CHEBI:30616"/>
    </ligand>
</feature>
<evidence type="ECO:0000256" key="1">
    <source>
        <dbReference type="ARBA" id="ARBA00012513"/>
    </source>
</evidence>
<reference evidence="9 10" key="1">
    <citation type="submission" date="2019-08" db="EMBL/GenBank/DDBJ databases">
        <title>Complete genome sequence of Candidatus Uab amorphum.</title>
        <authorList>
            <person name="Shiratori T."/>
            <person name="Suzuki S."/>
            <person name="Kakizawa Y."/>
            <person name="Ishida K."/>
        </authorList>
    </citation>
    <scope>NUCLEOTIDE SEQUENCE [LARGE SCALE GENOMIC DNA]</scope>
    <source>
        <strain evidence="9 10">SRT547</strain>
    </source>
</reference>
<evidence type="ECO:0000256" key="3">
    <source>
        <dbReference type="ARBA" id="ARBA00022679"/>
    </source>
</evidence>
<dbReference type="PANTHER" id="PTHR43289:SF6">
    <property type="entry name" value="SERINE_THREONINE-PROTEIN KINASE NEKL-3"/>
    <property type="match status" value="1"/>
</dbReference>
<dbReference type="InterPro" id="IPR017441">
    <property type="entry name" value="Protein_kinase_ATP_BS"/>
</dbReference>
<dbReference type="InterPro" id="IPR011009">
    <property type="entry name" value="Kinase-like_dom_sf"/>
</dbReference>
<dbReference type="SUPFAM" id="SSF50998">
    <property type="entry name" value="Quinoprotein alcohol dehydrogenase-like"/>
    <property type="match status" value="1"/>
</dbReference>
<name>A0A5S9F1X1_UABAM</name>
<dbReference type="GO" id="GO:0005524">
    <property type="term" value="F:ATP binding"/>
    <property type="evidence" value="ECO:0007669"/>
    <property type="project" value="UniProtKB-UniRule"/>
</dbReference>
<keyword evidence="10" id="KW-1185">Reference proteome</keyword>
<accession>A0A5S9F1X1</accession>
<gene>
    <name evidence="9" type="ORF">UABAM_00190</name>
</gene>
<evidence type="ECO:0000259" key="8">
    <source>
        <dbReference type="PROSITE" id="PS50011"/>
    </source>
</evidence>
<dbReference type="InterPro" id="IPR011047">
    <property type="entry name" value="Quinoprotein_ADH-like_sf"/>
</dbReference>
<evidence type="ECO:0000256" key="4">
    <source>
        <dbReference type="ARBA" id="ARBA00022741"/>
    </source>
</evidence>
<dbReference type="Pfam" id="PF13360">
    <property type="entry name" value="PQQ_2"/>
    <property type="match status" value="2"/>
</dbReference>
<dbReference type="Pfam" id="PF00069">
    <property type="entry name" value="Pkinase"/>
    <property type="match status" value="1"/>
</dbReference>
<dbReference type="EC" id="2.7.11.1" evidence="1"/>
<dbReference type="PROSITE" id="PS50011">
    <property type="entry name" value="PROTEIN_KINASE_DOM"/>
    <property type="match status" value="1"/>
</dbReference>
<dbReference type="InterPro" id="IPR000719">
    <property type="entry name" value="Prot_kinase_dom"/>
</dbReference>
<dbReference type="OrthoDB" id="6111975at2"/>
<dbReference type="InterPro" id="IPR008271">
    <property type="entry name" value="Ser/Thr_kinase_AS"/>
</dbReference>
<dbReference type="PROSITE" id="PS00107">
    <property type="entry name" value="PROTEIN_KINASE_ATP"/>
    <property type="match status" value="1"/>
</dbReference>
<dbReference type="PROSITE" id="PS00108">
    <property type="entry name" value="PROTEIN_KINASE_ST"/>
    <property type="match status" value="1"/>
</dbReference>
<dbReference type="GO" id="GO:0004674">
    <property type="term" value="F:protein serine/threonine kinase activity"/>
    <property type="evidence" value="ECO:0007669"/>
    <property type="project" value="UniProtKB-KW"/>
</dbReference>
<dbReference type="SMART" id="SM00220">
    <property type="entry name" value="S_TKc"/>
    <property type="match status" value="1"/>
</dbReference>
<dbReference type="InterPro" id="IPR002372">
    <property type="entry name" value="PQQ_rpt_dom"/>
</dbReference>
<dbReference type="FunFam" id="1.10.510.10:FF:000021">
    <property type="entry name" value="Serine/threonine protein kinase"/>
    <property type="match status" value="1"/>
</dbReference>
<organism evidence="9 10">
    <name type="scientific">Uabimicrobium amorphum</name>
    <dbReference type="NCBI Taxonomy" id="2596890"/>
    <lineage>
        <taxon>Bacteria</taxon>
        <taxon>Pseudomonadati</taxon>
        <taxon>Planctomycetota</taxon>
        <taxon>Candidatus Uabimicrobiia</taxon>
        <taxon>Candidatus Uabimicrobiales</taxon>
        <taxon>Candidatus Uabimicrobiaceae</taxon>
        <taxon>Candidatus Uabimicrobium</taxon>
    </lineage>
</organism>
<dbReference type="CDD" id="cd14014">
    <property type="entry name" value="STKc_PknB_like"/>
    <property type="match status" value="1"/>
</dbReference>
<evidence type="ECO:0000313" key="10">
    <source>
        <dbReference type="Proteomes" id="UP000326354"/>
    </source>
</evidence>